<dbReference type="EMBL" id="JBBLXS010000070">
    <property type="protein sequence ID" value="MEK0184731.1"/>
    <property type="molecule type" value="Genomic_DNA"/>
</dbReference>
<reference evidence="3 4" key="1">
    <citation type="journal article" date="2020" name="Harmful Algae">
        <title>Molecular and morphological characterization of a novel dihydroanatoxin-a producing Microcoleus species (cyanobacteria) from the Russian River, California, USA.</title>
        <authorList>
            <person name="Conklin K.Y."/>
            <person name="Stancheva R."/>
            <person name="Otten T.G."/>
            <person name="Fadness R."/>
            <person name="Boyer G.L."/>
            <person name="Read B."/>
            <person name="Zhang X."/>
            <person name="Sheath R.G."/>
        </authorList>
    </citation>
    <scope>NUCLEOTIDE SEQUENCE [LARGE SCALE GENOMIC DNA]</scope>
    <source>
        <strain evidence="3 4">PTRS2</strain>
    </source>
</reference>
<organism evidence="3 4">
    <name type="scientific">Microcoleus anatoxicus PTRS2</name>
    <dbReference type="NCBI Taxonomy" id="2705321"/>
    <lineage>
        <taxon>Bacteria</taxon>
        <taxon>Bacillati</taxon>
        <taxon>Cyanobacteriota</taxon>
        <taxon>Cyanophyceae</taxon>
        <taxon>Oscillatoriophycideae</taxon>
        <taxon>Oscillatoriales</taxon>
        <taxon>Microcoleaceae</taxon>
        <taxon>Microcoleus</taxon>
        <taxon>Microcoleus anatoxicus</taxon>
    </lineage>
</organism>
<evidence type="ECO:0000259" key="2">
    <source>
        <dbReference type="Pfam" id="PF21408"/>
    </source>
</evidence>
<keyword evidence="4" id="KW-1185">Reference proteome</keyword>
<protein>
    <submittedName>
        <fullName evidence="3">DUF2203 domain-containing protein</fullName>
    </submittedName>
</protein>
<comment type="caution">
    <text evidence="3">The sequence shown here is derived from an EMBL/GenBank/DDBJ whole genome shotgun (WGS) entry which is preliminary data.</text>
</comment>
<keyword evidence="1" id="KW-0175">Coiled coil</keyword>
<sequence length="124" mass="14360">MPQQPSEFNPETPGDDDSEFVQALSTVERSLAAVKERYTQIQVDRQRQAELGHRREAIHQQQRQNRLPQLKKELREIEQELEAIELNLESSLFSWASIKQPFWQAVRFGGLGILLGWILKSYAG</sequence>
<gene>
    <name evidence="3" type="ORF">WMG39_07655</name>
</gene>
<dbReference type="RefSeq" id="WP_340520749.1">
    <property type="nucleotide sequence ID" value="NZ_JBBLXS010000070.1"/>
</dbReference>
<feature type="domain" description="Exosome RNA helicase MTR4-like stalk" evidence="2">
    <location>
        <begin position="59"/>
        <end position="100"/>
    </location>
</feature>
<dbReference type="Proteomes" id="UP001384579">
    <property type="component" value="Unassembled WGS sequence"/>
</dbReference>
<name>A0ABU8YKE1_9CYAN</name>
<feature type="coiled-coil region" evidence="1">
    <location>
        <begin position="60"/>
        <end position="87"/>
    </location>
</feature>
<evidence type="ECO:0000313" key="4">
    <source>
        <dbReference type="Proteomes" id="UP001384579"/>
    </source>
</evidence>
<proteinExistence type="predicted"/>
<evidence type="ECO:0000256" key="1">
    <source>
        <dbReference type="SAM" id="Coils"/>
    </source>
</evidence>
<dbReference type="Pfam" id="PF21408">
    <property type="entry name" value="MTR4-like_stalk"/>
    <property type="match status" value="1"/>
</dbReference>
<evidence type="ECO:0000313" key="3">
    <source>
        <dbReference type="EMBL" id="MEK0184731.1"/>
    </source>
</evidence>
<accession>A0ABU8YKE1</accession>
<dbReference type="InterPro" id="IPR048392">
    <property type="entry name" value="MTR4-like_stalk"/>
</dbReference>